<sequence length="136" mass="15030">MKKRNQLFIFVFLVGCITIGGLMGFAVIGKKEGEYPFELMWAALGGTIGGIFITLLIYFLRMKRKVNLPAIDERVLNVLKNYFLIVLYVVLFGSGVVFGSLFTFGVETIETGAVIASLSIMYIVIIVGAFVTVKVF</sequence>
<dbReference type="Proteomes" id="UP001312865">
    <property type="component" value="Unassembled WGS sequence"/>
</dbReference>
<keyword evidence="1" id="KW-1133">Transmembrane helix</keyword>
<gene>
    <name evidence="2" type="ORF">WAK64_07100</name>
</gene>
<keyword evidence="1" id="KW-0472">Membrane</keyword>
<evidence type="ECO:0000313" key="2">
    <source>
        <dbReference type="EMBL" id="MEI5906825.1"/>
    </source>
</evidence>
<reference evidence="2 3" key="1">
    <citation type="journal article" date="2018" name="J. Microbiol.">
        <title>Bacillus spongiae sp. nov., isolated from sponge of Jeju Island.</title>
        <authorList>
            <person name="Lee G.E."/>
            <person name="Im W.T."/>
            <person name="Park J.S."/>
        </authorList>
    </citation>
    <scope>NUCLEOTIDE SEQUENCE [LARGE SCALE GENOMIC DNA]</scope>
    <source>
        <strain evidence="2 3">135PIL107-10</strain>
    </source>
</reference>
<dbReference type="EMBL" id="JBBAXC010000004">
    <property type="protein sequence ID" value="MEI5906825.1"/>
    <property type="molecule type" value="Genomic_DNA"/>
</dbReference>
<comment type="caution">
    <text evidence="2">The sequence shown here is derived from an EMBL/GenBank/DDBJ whole genome shotgun (WGS) entry which is preliminary data.</text>
</comment>
<accession>A0ABU8HBY4</accession>
<dbReference type="PROSITE" id="PS51257">
    <property type="entry name" value="PROKAR_LIPOPROTEIN"/>
    <property type="match status" value="1"/>
</dbReference>
<protein>
    <recommendedName>
        <fullName evidence="4">MFS transporter</fullName>
    </recommendedName>
</protein>
<feature type="transmembrane region" description="Helical" evidence="1">
    <location>
        <begin position="81"/>
        <end position="106"/>
    </location>
</feature>
<evidence type="ECO:0000256" key="1">
    <source>
        <dbReference type="SAM" id="Phobius"/>
    </source>
</evidence>
<evidence type="ECO:0000313" key="3">
    <source>
        <dbReference type="Proteomes" id="UP001312865"/>
    </source>
</evidence>
<organism evidence="2 3">
    <name type="scientific">Bacillus spongiae</name>
    <dbReference type="NCBI Taxonomy" id="2683610"/>
    <lineage>
        <taxon>Bacteria</taxon>
        <taxon>Bacillati</taxon>
        <taxon>Bacillota</taxon>
        <taxon>Bacilli</taxon>
        <taxon>Bacillales</taxon>
        <taxon>Bacillaceae</taxon>
        <taxon>Bacillus</taxon>
    </lineage>
</organism>
<keyword evidence="3" id="KW-1185">Reference proteome</keyword>
<feature type="transmembrane region" description="Helical" evidence="1">
    <location>
        <begin position="7"/>
        <end position="28"/>
    </location>
</feature>
<feature type="transmembrane region" description="Helical" evidence="1">
    <location>
        <begin position="40"/>
        <end position="60"/>
    </location>
</feature>
<evidence type="ECO:0008006" key="4">
    <source>
        <dbReference type="Google" id="ProtNLM"/>
    </source>
</evidence>
<feature type="transmembrane region" description="Helical" evidence="1">
    <location>
        <begin position="112"/>
        <end position="133"/>
    </location>
</feature>
<proteinExistence type="predicted"/>
<dbReference type="RefSeq" id="WP_336586251.1">
    <property type="nucleotide sequence ID" value="NZ_JBBAXC010000004.1"/>
</dbReference>
<name>A0ABU8HBY4_9BACI</name>
<keyword evidence="1" id="KW-0812">Transmembrane</keyword>